<evidence type="ECO:0000313" key="1">
    <source>
        <dbReference type="EMBL" id="KKL52936.1"/>
    </source>
</evidence>
<proteinExistence type="predicted"/>
<comment type="caution">
    <text evidence="1">The sequence shown here is derived from an EMBL/GenBank/DDBJ whole genome shotgun (WGS) entry which is preliminary data.</text>
</comment>
<protein>
    <submittedName>
        <fullName evidence="1">Uncharacterized protein</fullName>
    </submittedName>
</protein>
<gene>
    <name evidence="1" type="ORF">LCGC14_2280530</name>
</gene>
<reference evidence="1" key="1">
    <citation type="journal article" date="2015" name="Nature">
        <title>Complex archaea that bridge the gap between prokaryotes and eukaryotes.</title>
        <authorList>
            <person name="Spang A."/>
            <person name="Saw J.H."/>
            <person name="Jorgensen S.L."/>
            <person name="Zaremba-Niedzwiedzka K."/>
            <person name="Martijn J."/>
            <person name="Lind A.E."/>
            <person name="van Eijk R."/>
            <person name="Schleper C."/>
            <person name="Guy L."/>
            <person name="Ettema T.J."/>
        </authorList>
    </citation>
    <scope>NUCLEOTIDE SEQUENCE</scope>
</reference>
<sequence>MPSDCPVGGADADMRRPMETEDYPGLTVLNARVTGSITLGGGRL</sequence>
<dbReference type="AlphaFoldDB" id="A0A0F9DGK7"/>
<accession>A0A0F9DGK7</accession>
<dbReference type="EMBL" id="LAZR01031714">
    <property type="protein sequence ID" value="KKL52936.1"/>
    <property type="molecule type" value="Genomic_DNA"/>
</dbReference>
<organism evidence="1">
    <name type="scientific">marine sediment metagenome</name>
    <dbReference type="NCBI Taxonomy" id="412755"/>
    <lineage>
        <taxon>unclassified sequences</taxon>
        <taxon>metagenomes</taxon>
        <taxon>ecological metagenomes</taxon>
    </lineage>
</organism>
<name>A0A0F9DGK7_9ZZZZ</name>
<feature type="non-terminal residue" evidence="1">
    <location>
        <position position="44"/>
    </location>
</feature>